<keyword evidence="1" id="KW-1015">Disulfide bond</keyword>
<evidence type="ECO:0000256" key="2">
    <source>
        <dbReference type="PROSITE-ProRule" id="PRU00059"/>
    </source>
</evidence>
<dbReference type="EMBL" id="ACPB03000346">
    <property type="status" value="NOT_ANNOTATED_CDS"/>
    <property type="molecule type" value="Genomic_DNA"/>
</dbReference>
<evidence type="ECO:0000256" key="1">
    <source>
        <dbReference type="ARBA" id="ARBA00023157"/>
    </source>
</evidence>
<reference evidence="3" key="1">
    <citation type="submission" date="2015-05" db="UniProtKB">
        <authorList>
            <consortium name="EnsemblMetazoa"/>
        </authorList>
    </citation>
    <scope>IDENTIFICATION</scope>
</reference>
<evidence type="ECO:0000313" key="3">
    <source>
        <dbReference type="EnsemblMetazoa" id="RPRC001886-PA"/>
    </source>
</evidence>
<organism evidence="3 4">
    <name type="scientific">Rhodnius prolixus</name>
    <name type="common">Triatomid bug</name>
    <dbReference type="NCBI Taxonomy" id="13249"/>
    <lineage>
        <taxon>Eukaryota</taxon>
        <taxon>Metazoa</taxon>
        <taxon>Ecdysozoa</taxon>
        <taxon>Arthropoda</taxon>
        <taxon>Hexapoda</taxon>
        <taxon>Insecta</taxon>
        <taxon>Pterygota</taxon>
        <taxon>Neoptera</taxon>
        <taxon>Paraneoptera</taxon>
        <taxon>Hemiptera</taxon>
        <taxon>Heteroptera</taxon>
        <taxon>Panheteroptera</taxon>
        <taxon>Cimicomorpha</taxon>
        <taxon>Reduviidae</taxon>
        <taxon>Triatominae</taxon>
        <taxon>Rhodnius</taxon>
    </lineage>
</organism>
<dbReference type="Gene3D" id="2.60.120.290">
    <property type="entry name" value="Spermadhesin, CUB domain"/>
    <property type="match status" value="1"/>
</dbReference>
<accession>T1HCX1</accession>
<dbReference type="eggNOG" id="ENOG502RZ6I">
    <property type="taxonomic scope" value="Eukaryota"/>
</dbReference>
<proteinExistence type="predicted"/>
<dbReference type="InterPro" id="IPR035914">
    <property type="entry name" value="Sperma_CUB_dom_sf"/>
</dbReference>
<name>T1HCX1_RHOPR</name>
<dbReference type="Proteomes" id="UP000015103">
    <property type="component" value="Unassembled WGS sequence"/>
</dbReference>
<protein>
    <submittedName>
        <fullName evidence="3">CUB domain-containing protein</fullName>
    </submittedName>
</protein>
<dbReference type="HOGENOM" id="CLU_822118_0_0_1"/>
<dbReference type="EnsemblMetazoa" id="RPRC001886-RA">
    <property type="protein sequence ID" value="RPRC001886-PA"/>
    <property type="gene ID" value="RPRC001886"/>
</dbReference>
<dbReference type="InterPro" id="IPR000859">
    <property type="entry name" value="CUB_dom"/>
</dbReference>
<keyword evidence="4" id="KW-1185">Reference proteome</keyword>
<dbReference type="VEuPathDB" id="VectorBase:RPRC001886"/>
<sequence>MGLVWWLLWALCSYFTRWTLAEEECGGLLTDRAGLLQTPNFPRPFQVPLKCRWIIDSLIEQQKQPVSIVVYLTQLYVTSGLTFTEYAYYEPDSSFQLEPKLVFAVSEDNAITTEWVYTRNQYFVIEFTLDRLEGNHVRVLDDLLDVYGFNITYEMVPDFEGDTPVRNSSCNLLGCSLAGNCFATEDFTVVVCEIVIWNQSRLMDVISPSSRTLFTNGLVPLLCGNIVLHSVEGFNQKSERFQGYWYCFLRKDPHRLGLAAKPPSSGDETTFQVKSKTYDTSRNNKLFYSDGLIDNRNSGATAFLVFLVKTVCKDHFAKMIQMFVATVQPAGEQFYACI</sequence>
<dbReference type="PROSITE" id="PS01180">
    <property type="entry name" value="CUB"/>
    <property type="match status" value="1"/>
</dbReference>
<dbReference type="SUPFAM" id="SSF49854">
    <property type="entry name" value="Spermadhesin, CUB domain"/>
    <property type="match status" value="1"/>
</dbReference>
<comment type="caution">
    <text evidence="2">Lacks conserved residue(s) required for the propagation of feature annotation.</text>
</comment>
<dbReference type="AlphaFoldDB" id="T1HCX1"/>
<evidence type="ECO:0000313" key="4">
    <source>
        <dbReference type="Proteomes" id="UP000015103"/>
    </source>
</evidence>
<dbReference type="InParanoid" id="T1HCX1"/>